<protein>
    <submittedName>
        <fullName evidence="1">Uncharacterized protein</fullName>
    </submittedName>
</protein>
<reference evidence="1" key="1">
    <citation type="submission" date="2014-09" db="EMBL/GenBank/DDBJ databases">
        <authorList>
            <person name="Magalhaes I.L.F."/>
            <person name="Oliveira U."/>
            <person name="Santos F.R."/>
            <person name="Vidigal T.H.D.A."/>
            <person name="Brescovit A.D."/>
            <person name="Santos A.J."/>
        </authorList>
    </citation>
    <scope>NUCLEOTIDE SEQUENCE</scope>
    <source>
        <tissue evidence="1">Shoot tissue taken approximately 20 cm above the soil surface</tissue>
    </source>
</reference>
<sequence>MKMAFLVIRYFYQDPCPTCPLALRHTCTTYNFEVCHVCHLWGTLQVYFTDASRLTLVTLKC</sequence>
<organism evidence="1">
    <name type="scientific">Arundo donax</name>
    <name type="common">Giant reed</name>
    <name type="synonym">Donax arundinaceus</name>
    <dbReference type="NCBI Taxonomy" id="35708"/>
    <lineage>
        <taxon>Eukaryota</taxon>
        <taxon>Viridiplantae</taxon>
        <taxon>Streptophyta</taxon>
        <taxon>Embryophyta</taxon>
        <taxon>Tracheophyta</taxon>
        <taxon>Spermatophyta</taxon>
        <taxon>Magnoliopsida</taxon>
        <taxon>Liliopsida</taxon>
        <taxon>Poales</taxon>
        <taxon>Poaceae</taxon>
        <taxon>PACMAD clade</taxon>
        <taxon>Arundinoideae</taxon>
        <taxon>Arundineae</taxon>
        <taxon>Arundo</taxon>
    </lineage>
</organism>
<proteinExistence type="predicted"/>
<reference evidence="1" key="2">
    <citation type="journal article" date="2015" name="Data Brief">
        <title>Shoot transcriptome of the giant reed, Arundo donax.</title>
        <authorList>
            <person name="Barrero R.A."/>
            <person name="Guerrero F.D."/>
            <person name="Moolhuijzen P."/>
            <person name="Goolsby J.A."/>
            <person name="Tidwell J."/>
            <person name="Bellgard S.E."/>
            <person name="Bellgard M.I."/>
        </authorList>
    </citation>
    <scope>NUCLEOTIDE SEQUENCE</scope>
    <source>
        <tissue evidence="1">Shoot tissue taken approximately 20 cm above the soil surface</tissue>
    </source>
</reference>
<name>A0A0A8ZU03_ARUDO</name>
<accession>A0A0A8ZU03</accession>
<dbReference type="AlphaFoldDB" id="A0A0A8ZU03"/>
<evidence type="ECO:0000313" key="1">
    <source>
        <dbReference type="EMBL" id="JAD40255.1"/>
    </source>
</evidence>
<dbReference type="EMBL" id="GBRH01257640">
    <property type="protein sequence ID" value="JAD40255.1"/>
    <property type="molecule type" value="Transcribed_RNA"/>
</dbReference>